<dbReference type="Gene3D" id="1.25.40.20">
    <property type="entry name" value="Ankyrin repeat-containing domain"/>
    <property type="match status" value="1"/>
</dbReference>
<dbReference type="Proteomes" id="UP000824469">
    <property type="component" value="Unassembled WGS sequence"/>
</dbReference>
<dbReference type="SMART" id="SM00248">
    <property type="entry name" value="ANK"/>
    <property type="match status" value="3"/>
</dbReference>
<keyword evidence="2 3" id="KW-0040">ANK repeat</keyword>
<dbReference type="GO" id="GO:0005886">
    <property type="term" value="C:plasma membrane"/>
    <property type="evidence" value="ECO:0007669"/>
    <property type="project" value="TreeGrafter"/>
</dbReference>
<keyword evidence="1" id="KW-0677">Repeat</keyword>
<feature type="repeat" description="ANK" evidence="3">
    <location>
        <begin position="120"/>
        <end position="142"/>
    </location>
</feature>
<feature type="compositionally biased region" description="Basic and acidic residues" evidence="4">
    <location>
        <begin position="36"/>
        <end position="52"/>
    </location>
</feature>
<evidence type="ECO:0000256" key="2">
    <source>
        <dbReference type="ARBA" id="ARBA00023043"/>
    </source>
</evidence>
<comment type="caution">
    <text evidence="5">The sequence shown here is derived from an EMBL/GenBank/DDBJ whole genome shotgun (WGS) entry which is preliminary data.</text>
</comment>
<dbReference type="InterPro" id="IPR036770">
    <property type="entry name" value="Ankyrin_rpt-contain_sf"/>
</dbReference>
<protein>
    <submittedName>
        <fullName evidence="5">Uncharacterized protein</fullName>
    </submittedName>
</protein>
<name>A0AA38FLI9_TAXCH</name>
<organism evidence="5 6">
    <name type="scientific">Taxus chinensis</name>
    <name type="common">Chinese yew</name>
    <name type="synonym">Taxus wallichiana var. chinensis</name>
    <dbReference type="NCBI Taxonomy" id="29808"/>
    <lineage>
        <taxon>Eukaryota</taxon>
        <taxon>Viridiplantae</taxon>
        <taxon>Streptophyta</taxon>
        <taxon>Embryophyta</taxon>
        <taxon>Tracheophyta</taxon>
        <taxon>Spermatophyta</taxon>
        <taxon>Pinopsida</taxon>
        <taxon>Pinidae</taxon>
        <taxon>Conifers II</taxon>
        <taxon>Cupressales</taxon>
        <taxon>Taxaceae</taxon>
        <taxon>Taxus</taxon>
    </lineage>
</organism>
<reference evidence="5 6" key="1">
    <citation type="journal article" date="2021" name="Nat. Plants">
        <title>The Taxus genome provides insights into paclitaxel biosynthesis.</title>
        <authorList>
            <person name="Xiong X."/>
            <person name="Gou J."/>
            <person name="Liao Q."/>
            <person name="Li Y."/>
            <person name="Zhou Q."/>
            <person name="Bi G."/>
            <person name="Li C."/>
            <person name="Du R."/>
            <person name="Wang X."/>
            <person name="Sun T."/>
            <person name="Guo L."/>
            <person name="Liang H."/>
            <person name="Lu P."/>
            <person name="Wu Y."/>
            <person name="Zhang Z."/>
            <person name="Ro D.K."/>
            <person name="Shang Y."/>
            <person name="Huang S."/>
            <person name="Yan J."/>
        </authorList>
    </citation>
    <scope>NUCLEOTIDE SEQUENCE [LARGE SCALE GENOMIC DNA]</scope>
    <source>
        <strain evidence="5">Ta-2019</strain>
    </source>
</reference>
<evidence type="ECO:0000256" key="1">
    <source>
        <dbReference type="ARBA" id="ARBA00022737"/>
    </source>
</evidence>
<dbReference type="PANTHER" id="PTHR24186">
    <property type="entry name" value="PROTEIN PHOSPHATASE 1 REGULATORY SUBUNIT"/>
    <property type="match status" value="1"/>
</dbReference>
<evidence type="ECO:0000256" key="4">
    <source>
        <dbReference type="SAM" id="MobiDB-lite"/>
    </source>
</evidence>
<dbReference type="OMA" id="RECVAIY"/>
<feature type="non-terminal residue" evidence="5">
    <location>
        <position position="1"/>
    </location>
</feature>
<accession>A0AA38FLI9</accession>
<evidence type="ECO:0000313" key="5">
    <source>
        <dbReference type="EMBL" id="KAH9306045.1"/>
    </source>
</evidence>
<evidence type="ECO:0000313" key="6">
    <source>
        <dbReference type="Proteomes" id="UP000824469"/>
    </source>
</evidence>
<feature type="region of interest" description="Disordered" evidence="4">
    <location>
        <begin position="1"/>
        <end position="72"/>
    </location>
</feature>
<dbReference type="PROSITE" id="PS50088">
    <property type="entry name" value="ANK_REPEAT"/>
    <property type="match status" value="1"/>
</dbReference>
<dbReference type="AlphaFoldDB" id="A0AA38FLI9"/>
<keyword evidence="6" id="KW-1185">Reference proteome</keyword>
<evidence type="ECO:0000256" key="3">
    <source>
        <dbReference type="PROSITE-ProRule" id="PRU00023"/>
    </source>
</evidence>
<dbReference type="Pfam" id="PF12796">
    <property type="entry name" value="Ank_2"/>
    <property type="match status" value="1"/>
</dbReference>
<dbReference type="SUPFAM" id="SSF48403">
    <property type="entry name" value="Ankyrin repeat"/>
    <property type="match status" value="1"/>
</dbReference>
<dbReference type="InterPro" id="IPR002110">
    <property type="entry name" value="Ankyrin_rpt"/>
</dbReference>
<dbReference type="PROSITE" id="PS50297">
    <property type="entry name" value="ANK_REP_REGION"/>
    <property type="match status" value="1"/>
</dbReference>
<feature type="compositionally biased region" description="Polar residues" evidence="4">
    <location>
        <begin position="53"/>
        <end position="64"/>
    </location>
</feature>
<dbReference type="PANTHER" id="PTHR24186:SF48">
    <property type="entry name" value="ANKYRIN REPEAT-CONTAINING PROTEIN ITN1"/>
    <property type="match status" value="1"/>
</dbReference>
<dbReference type="EMBL" id="JAHRHJ020000008">
    <property type="protein sequence ID" value="KAH9306045.1"/>
    <property type="molecule type" value="Genomic_DNA"/>
</dbReference>
<gene>
    <name evidence="5" type="ORF">KI387_010449</name>
</gene>
<proteinExistence type="predicted"/>
<sequence length="190" mass="21081">MNPNIAMAARVYPEQNHPLPPSPARQYSRTISIEMTEERGPDSSPRRPDENSPSRTPRLSNSPKQSEEGSSKKLYVKQVTGRHNDTDLHLAVKNGELEGVKDLLSACDDAASLVCEVNELGETPLHVAADRGHLEVLKELLKYVHPDTLVKKNQTGFDAFHVAAKQGHLAGIRLFGARECVAIYFDFPWT</sequence>